<dbReference type="Pfam" id="PF01408">
    <property type="entry name" value="GFO_IDH_MocA"/>
    <property type="match status" value="1"/>
</dbReference>
<protein>
    <submittedName>
        <fullName evidence="6">Gfo/Idh/MocA family oxidoreductase</fullName>
    </submittedName>
</protein>
<proteinExistence type="inferred from homology"/>
<keyword evidence="3" id="KW-0520">NAD</keyword>
<feature type="domain" description="GFO/IDH/MocA-like oxidoreductase" evidence="5">
    <location>
        <begin position="141"/>
        <end position="261"/>
    </location>
</feature>
<organism evidence="6 7">
    <name type="scientific">Brevibacterium casei</name>
    <dbReference type="NCBI Taxonomy" id="33889"/>
    <lineage>
        <taxon>Bacteria</taxon>
        <taxon>Bacillati</taxon>
        <taxon>Actinomycetota</taxon>
        <taxon>Actinomycetes</taxon>
        <taxon>Micrococcales</taxon>
        <taxon>Brevibacteriaceae</taxon>
        <taxon>Brevibacterium</taxon>
    </lineage>
</organism>
<dbReference type="Pfam" id="PF22725">
    <property type="entry name" value="GFO_IDH_MocA_C3"/>
    <property type="match status" value="1"/>
</dbReference>
<dbReference type="SUPFAM" id="SSF51735">
    <property type="entry name" value="NAD(P)-binding Rossmann-fold domains"/>
    <property type="match status" value="1"/>
</dbReference>
<dbReference type="GO" id="GO:0000166">
    <property type="term" value="F:nucleotide binding"/>
    <property type="evidence" value="ECO:0007669"/>
    <property type="project" value="InterPro"/>
</dbReference>
<dbReference type="Gene3D" id="3.40.50.720">
    <property type="entry name" value="NAD(P)-binding Rossmann-like Domain"/>
    <property type="match status" value="1"/>
</dbReference>
<accession>A0A7T4DLF9</accession>
<keyword evidence="2" id="KW-0560">Oxidoreductase</keyword>
<feature type="domain" description="Gfo/Idh/MocA-like oxidoreductase N-terminal" evidence="4">
    <location>
        <begin position="3"/>
        <end position="133"/>
    </location>
</feature>
<dbReference type="Gene3D" id="3.30.360.10">
    <property type="entry name" value="Dihydrodipicolinate Reductase, domain 2"/>
    <property type="match status" value="1"/>
</dbReference>
<evidence type="ECO:0000256" key="2">
    <source>
        <dbReference type="ARBA" id="ARBA00023002"/>
    </source>
</evidence>
<dbReference type="PANTHER" id="PTHR42840">
    <property type="entry name" value="NAD(P)-BINDING ROSSMANN-FOLD SUPERFAMILY PROTEIN-RELATED"/>
    <property type="match status" value="1"/>
</dbReference>
<evidence type="ECO:0000256" key="3">
    <source>
        <dbReference type="ARBA" id="ARBA00023027"/>
    </source>
</evidence>
<sequence>MSMRIGVVGLGRIGQLHARNVVLEAPDAELVLIGRSVDRLDATRKSLTVSLSAESEVEAEPKISMRTLSDAWADGLDGVIISTSTGTHPDLTRYAVEHGVPCLVEKPLSLDLAEIPQLSEQLESHGVPIMVAFHRRYDEGHQRLRQRIRSGSMGPIRLIHAVNHDHRHVDPDYIPHSGGIWRDLLIHDFDTIPWLLDDRPVSVYATGGVLDAEVYSDCDDFDTASAVITFASGSQALVSGGRNVASGQDVATSVYGSDAAFSAGVDDHTPVEPLESGTAPSVTTYEDFMDRFAATFRGEIRHFLAMVRGETDSLTPPSAGIVAARLAMAAEESARTGRPTRIEW</sequence>
<dbReference type="AlphaFoldDB" id="A0A7T4DLF9"/>
<gene>
    <name evidence="6" type="ORF">I6H47_08340</name>
</gene>
<evidence type="ECO:0000256" key="1">
    <source>
        <dbReference type="ARBA" id="ARBA00010928"/>
    </source>
</evidence>
<dbReference type="PANTHER" id="PTHR42840:SF3">
    <property type="entry name" value="BINDING ROSSMANN FOLD OXIDOREDUCTASE, PUTATIVE (AFU_ORTHOLOGUE AFUA_2G10240)-RELATED"/>
    <property type="match status" value="1"/>
</dbReference>
<name>A0A7T4DLF9_9MICO</name>
<dbReference type="InterPro" id="IPR036291">
    <property type="entry name" value="NAD(P)-bd_dom_sf"/>
</dbReference>
<reference evidence="6 7" key="1">
    <citation type="submission" date="2020-12" db="EMBL/GenBank/DDBJ databases">
        <title>FDA dAtabase for Regulatory Grade micrObial Sequences (FDA-ARGOS): Supporting development and validation of Infectious Disease Dx tests.</title>
        <authorList>
            <person name="Sproer C."/>
            <person name="Gronow S."/>
            <person name="Severitt S."/>
            <person name="Schroder I."/>
            <person name="Tallon L."/>
            <person name="Sadzewicz L."/>
            <person name="Zhao X."/>
            <person name="Boylan J."/>
            <person name="Ott S."/>
            <person name="Bowen H."/>
            <person name="Vavikolanu K."/>
            <person name="Mehta A."/>
            <person name="Aluvathingal J."/>
            <person name="Nadendla S."/>
            <person name="Lowell S."/>
            <person name="Myers T."/>
            <person name="Yan Y."/>
            <person name="Sichtig H."/>
        </authorList>
    </citation>
    <scope>NUCLEOTIDE SEQUENCE [LARGE SCALE GENOMIC DNA]</scope>
    <source>
        <strain evidence="6 7">FDAARGOS_990</strain>
    </source>
</reference>
<evidence type="ECO:0000259" key="5">
    <source>
        <dbReference type="Pfam" id="PF22725"/>
    </source>
</evidence>
<dbReference type="EMBL" id="CP065989">
    <property type="protein sequence ID" value="QQB15889.1"/>
    <property type="molecule type" value="Genomic_DNA"/>
</dbReference>
<dbReference type="SUPFAM" id="SSF55347">
    <property type="entry name" value="Glyceraldehyde-3-phosphate dehydrogenase-like, C-terminal domain"/>
    <property type="match status" value="1"/>
</dbReference>
<dbReference type="Proteomes" id="UP000595374">
    <property type="component" value="Chromosome"/>
</dbReference>
<dbReference type="InterPro" id="IPR055170">
    <property type="entry name" value="GFO_IDH_MocA-like_dom"/>
</dbReference>
<dbReference type="InterPro" id="IPR000683">
    <property type="entry name" value="Gfo/Idh/MocA-like_OxRdtase_N"/>
</dbReference>
<comment type="similarity">
    <text evidence="1">Belongs to the Gfo/Idh/MocA family.</text>
</comment>
<evidence type="ECO:0000259" key="4">
    <source>
        <dbReference type="Pfam" id="PF01408"/>
    </source>
</evidence>
<dbReference type="GO" id="GO:0016491">
    <property type="term" value="F:oxidoreductase activity"/>
    <property type="evidence" value="ECO:0007669"/>
    <property type="project" value="UniProtKB-KW"/>
</dbReference>
<dbReference type="RefSeq" id="WP_140955524.1">
    <property type="nucleotide sequence ID" value="NZ_CP065989.1"/>
</dbReference>
<evidence type="ECO:0000313" key="7">
    <source>
        <dbReference type="Proteomes" id="UP000595374"/>
    </source>
</evidence>
<evidence type="ECO:0000313" key="6">
    <source>
        <dbReference type="EMBL" id="QQB15889.1"/>
    </source>
</evidence>